<dbReference type="InterPro" id="IPR012674">
    <property type="entry name" value="Calycin"/>
</dbReference>
<organism evidence="2 3">
    <name type="scientific">Conidiobolus coronatus (strain ATCC 28846 / CBS 209.66 / NRRL 28638)</name>
    <name type="common">Delacroixia coronata</name>
    <dbReference type="NCBI Taxonomy" id="796925"/>
    <lineage>
        <taxon>Eukaryota</taxon>
        <taxon>Fungi</taxon>
        <taxon>Fungi incertae sedis</taxon>
        <taxon>Zoopagomycota</taxon>
        <taxon>Entomophthoromycotina</taxon>
        <taxon>Entomophthoromycetes</taxon>
        <taxon>Entomophthorales</taxon>
        <taxon>Ancylistaceae</taxon>
        <taxon>Conidiobolus</taxon>
    </lineage>
</organism>
<evidence type="ECO:0000313" key="3">
    <source>
        <dbReference type="Proteomes" id="UP000070444"/>
    </source>
</evidence>
<feature type="domain" description="MoaF-like" evidence="1">
    <location>
        <begin position="22"/>
        <end position="70"/>
    </location>
</feature>
<proteinExistence type="predicted"/>
<name>A0A137P236_CONC2</name>
<gene>
    <name evidence="2" type="ORF">CONCODRAFT_8570</name>
</gene>
<accession>A0A137P236</accession>
<dbReference type="Gene3D" id="2.40.128.20">
    <property type="match status" value="1"/>
</dbReference>
<evidence type="ECO:0000313" key="2">
    <source>
        <dbReference type="EMBL" id="KXN69082.1"/>
    </source>
</evidence>
<sequence>MIGKTFRLSYPGLGYEYEKTYVNESQTYSFRELTNGLYMIMWNELEGTDVFHIIDRNEENIFSHVTYADDNNPNGPKFKFDSEGLVIDVTFN</sequence>
<dbReference type="Proteomes" id="UP000070444">
    <property type="component" value="Unassembled WGS sequence"/>
</dbReference>
<dbReference type="EMBL" id="KQ964549">
    <property type="protein sequence ID" value="KXN69082.1"/>
    <property type="molecule type" value="Genomic_DNA"/>
</dbReference>
<dbReference type="AlphaFoldDB" id="A0A137P236"/>
<evidence type="ECO:0000259" key="1">
    <source>
        <dbReference type="Pfam" id="PF22036"/>
    </source>
</evidence>
<keyword evidence="3" id="KW-1185">Reference proteome</keyword>
<protein>
    <recommendedName>
        <fullName evidence="1">MoaF-like domain-containing protein</fullName>
    </recommendedName>
</protein>
<dbReference type="InterPro" id="IPR053892">
    <property type="entry name" value="MoaF-like"/>
</dbReference>
<dbReference type="Pfam" id="PF22036">
    <property type="entry name" value="MoaF_like"/>
    <property type="match status" value="1"/>
</dbReference>
<reference evidence="2 3" key="1">
    <citation type="journal article" date="2015" name="Genome Biol. Evol.">
        <title>Phylogenomic analyses indicate that early fungi evolved digesting cell walls of algal ancestors of land plants.</title>
        <authorList>
            <person name="Chang Y."/>
            <person name="Wang S."/>
            <person name="Sekimoto S."/>
            <person name="Aerts A.L."/>
            <person name="Choi C."/>
            <person name="Clum A."/>
            <person name="LaButti K.M."/>
            <person name="Lindquist E.A."/>
            <person name="Yee Ngan C."/>
            <person name="Ohm R.A."/>
            <person name="Salamov A.A."/>
            <person name="Grigoriev I.V."/>
            <person name="Spatafora J.W."/>
            <person name="Berbee M.L."/>
        </authorList>
    </citation>
    <scope>NUCLEOTIDE SEQUENCE [LARGE SCALE GENOMIC DNA]</scope>
    <source>
        <strain evidence="2 3">NRRL 28638</strain>
    </source>
</reference>